<keyword evidence="2" id="KW-1185">Reference proteome</keyword>
<dbReference type="Proteomes" id="UP001057402">
    <property type="component" value="Chromosome 2"/>
</dbReference>
<comment type="caution">
    <text evidence="1">The sequence shown here is derived from an EMBL/GenBank/DDBJ whole genome shotgun (WGS) entry which is preliminary data.</text>
</comment>
<name>A0ACB9S1M8_9MYRT</name>
<gene>
    <name evidence="1" type="ORF">MLD38_003307</name>
</gene>
<accession>A0ACB9S1M8</accession>
<protein>
    <submittedName>
        <fullName evidence="1">Uncharacterized protein</fullName>
    </submittedName>
</protein>
<evidence type="ECO:0000313" key="1">
    <source>
        <dbReference type="EMBL" id="KAI4385260.1"/>
    </source>
</evidence>
<dbReference type="EMBL" id="CM042881">
    <property type="protein sequence ID" value="KAI4385260.1"/>
    <property type="molecule type" value="Genomic_DNA"/>
</dbReference>
<proteinExistence type="predicted"/>
<reference evidence="2" key="1">
    <citation type="journal article" date="2023" name="Front. Plant Sci.">
        <title>Chromosomal-level genome assembly of Melastoma candidum provides insights into trichome evolution.</title>
        <authorList>
            <person name="Zhong Y."/>
            <person name="Wu W."/>
            <person name="Sun C."/>
            <person name="Zou P."/>
            <person name="Liu Y."/>
            <person name="Dai S."/>
            <person name="Zhou R."/>
        </authorList>
    </citation>
    <scope>NUCLEOTIDE SEQUENCE [LARGE SCALE GENOMIC DNA]</scope>
</reference>
<evidence type="ECO:0000313" key="2">
    <source>
        <dbReference type="Proteomes" id="UP001057402"/>
    </source>
</evidence>
<sequence>MRSTVPVEDFPIKQQGVRFVLAREGGCREHRILLYQVLDSSSRELCVHHDYIPNRTEEMDGKVKTAWHTQGRIGRPCFYTIAPISTSDSGCRARSGGCIRFQRLSGNDIGLVPFIWNFLVGNNKAVDDGRTIWNRQVV</sequence>
<organism evidence="1 2">
    <name type="scientific">Melastoma candidum</name>
    <dbReference type="NCBI Taxonomy" id="119954"/>
    <lineage>
        <taxon>Eukaryota</taxon>
        <taxon>Viridiplantae</taxon>
        <taxon>Streptophyta</taxon>
        <taxon>Embryophyta</taxon>
        <taxon>Tracheophyta</taxon>
        <taxon>Spermatophyta</taxon>
        <taxon>Magnoliopsida</taxon>
        <taxon>eudicotyledons</taxon>
        <taxon>Gunneridae</taxon>
        <taxon>Pentapetalae</taxon>
        <taxon>rosids</taxon>
        <taxon>malvids</taxon>
        <taxon>Myrtales</taxon>
        <taxon>Melastomataceae</taxon>
        <taxon>Melastomatoideae</taxon>
        <taxon>Melastomateae</taxon>
        <taxon>Melastoma</taxon>
    </lineage>
</organism>